<proteinExistence type="predicted"/>
<feature type="transmembrane region" description="Helical" evidence="1">
    <location>
        <begin position="12"/>
        <end position="29"/>
    </location>
</feature>
<dbReference type="Proteomes" id="UP001198630">
    <property type="component" value="Unassembled WGS sequence"/>
</dbReference>
<gene>
    <name evidence="2" type="ORF">LQ384_27515</name>
</gene>
<sequence length="61" mass="6495">MAIVLIVSEAVWFGAVAWFASTTVVDRWLRAHAHAFALATSAALVVLAGIVLWSGITELLT</sequence>
<organism evidence="2 3">
    <name type="scientific">Rhodococcus rhodochrous</name>
    <dbReference type="NCBI Taxonomy" id="1829"/>
    <lineage>
        <taxon>Bacteria</taxon>
        <taxon>Bacillati</taxon>
        <taxon>Actinomycetota</taxon>
        <taxon>Actinomycetes</taxon>
        <taxon>Mycobacteriales</taxon>
        <taxon>Nocardiaceae</taxon>
        <taxon>Rhodococcus</taxon>
    </lineage>
</organism>
<comment type="caution">
    <text evidence="2">The sequence shown here is derived from an EMBL/GenBank/DDBJ whole genome shotgun (WGS) entry which is preliminary data.</text>
</comment>
<keyword evidence="1" id="KW-1133">Transmembrane helix</keyword>
<dbReference type="AlphaFoldDB" id="A0AAW4XPK9"/>
<feature type="transmembrane region" description="Helical" evidence="1">
    <location>
        <begin position="36"/>
        <end position="56"/>
    </location>
</feature>
<evidence type="ECO:0000313" key="2">
    <source>
        <dbReference type="EMBL" id="MCD2114852.1"/>
    </source>
</evidence>
<name>A0AAW4XPK9_RHORH</name>
<keyword evidence="1" id="KW-0812">Transmembrane</keyword>
<dbReference type="RefSeq" id="WP_230792794.1">
    <property type="nucleotide sequence ID" value="NZ_JAJNCO010000031.1"/>
</dbReference>
<dbReference type="EMBL" id="JAJNCO010000031">
    <property type="protein sequence ID" value="MCD2114852.1"/>
    <property type="molecule type" value="Genomic_DNA"/>
</dbReference>
<evidence type="ECO:0000313" key="3">
    <source>
        <dbReference type="Proteomes" id="UP001198630"/>
    </source>
</evidence>
<accession>A0AAW4XPK9</accession>
<keyword evidence="1" id="KW-0472">Membrane</keyword>
<reference evidence="2" key="1">
    <citation type="submission" date="2021-11" db="EMBL/GenBank/DDBJ databases">
        <title>Development of a sustainable strategy for remediation of hydrocarbon-contaminated territories based on the waste exchange concept.</title>
        <authorList>
            <person name="Elkin A."/>
        </authorList>
    </citation>
    <scope>NUCLEOTIDE SEQUENCE</scope>
    <source>
        <strain evidence="2">IEGM 757</strain>
    </source>
</reference>
<evidence type="ECO:0000256" key="1">
    <source>
        <dbReference type="SAM" id="Phobius"/>
    </source>
</evidence>
<protein>
    <submittedName>
        <fullName evidence="2">Uncharacterized protein</fullName>
    </submittedName>
</protein>